<accession>A0A1F5EJ88</accession>
<comment type="caution">
    <text evidence="1">The sequence shown here is derived from an EMBL/GenBank/DDBJ whole genome shotgun (WGS) entry which is preliminary data.</text>
</comment>
<reference evidence="1 2" key="1">
    <citation type="journal article" date="2016" name="Nat. Commun.">
        <title>Thousands of microbial genomes shed light on interconnected biogeochemical processes in an aquifer system.</title>
        <authorList>
            <person name="Anantharaman K."/>
            <person name="Brown C.T."/>
            <person name="Hug L.A."/>
            <person name="Sharon I."/>
            <person name="Castelle C.J."/>
            <person name="Probst A.J."/>
            <person name="Thomas B.C."/>
            <person name="Singh A."/>
            <person name="Wilkins M.J."/>
            <person name="Karaoz U."/>
            <person name="Brodie E.L."/>
            <person name="Williams K.H."/>
            <person name="Hubbard S.S."/>
            <person name="Banfield J.F."/>
        </authorList>
    </citation>
    <scope>NUCLEOTIDE SEQUENCE [LARGE SCALE GENOMIC DNA]</scope>
</reference>
<protein>
    <submittedName>
        <fullName evidence="1">Uncharacterized protein</fullName>
    </submittedName>
</protein>
<gene>
    <name evidence="1" type="ORF">A2442_03030</name>
</gene>
<evidence type="ECO:0000313" key="1">
    <source>
        <dbReference type="EMBL" id="OGD67451.1"/>
    </source>
</evidence>
<dbReference type="AlphaFoldDB" id="A0A1F5EJ88"/>
<organism evidence="1 2">
    <name type="scientific">Candidatus Campbellbacteria bacterium RIFOXYC2_FULL_35_25</name>
    <dbReference type="NCBI Taxonomy" id="1797582"/>
    <lineage>
        <taxon>Bacteria</taxon>
        <taxon>Candidatus Campbelliibacteriota</taxon>
    </lineage>
</organism>
<dbReference type="EMBL" id="MFAE01000005">
    <property type="protein sequence ID" value="OGD67451.1"/>
    <property type="molecule type" value="Genomic_DNA"/>
</dbReference>
<dbReference type="Proteomes" id="UP000179003">
    <property type="component" value="Unassembled WGS sequence"/>
</dbReference>
<name>A0A1F5EJ88_9BACT</name>
<sequence length="74" mass="8259">MKDCVVENSKTIHKCGEPRIHTFDNLVQSHPSIVGKTVPIKAEIYPCQEVGFVKAGHAGQESALRFTNRMRPPQ</sequence>
<proteinExistence type="predicted"/>
<evidence type="ECO:0000313" key="2">
    <source>
        <dbReference type="Proteomes" id="UP000179003"/>
    </source>
</evidence>